<dbReference type="Pfam" id="PF13692">
    <property type="entry name" value="Glyco_trans_1_4"/>
    <property type="match status" value="1"/>
</dbReference>
<evidence type="ECO:0000313" key="4">
    <source>
        <dbReference type="EMBL" id="QJS10897.1"/>
    </source>
</evidence>
<evidence type="ECO:0000313" key="5">
    <source>
        <dbReference type="Proteomes" id="UP000502641"/>
    </source>
</evidence>
<dbReference type="PANTHER" id="PTHR12526">
    <property type="entry name" value="GLYCOSYLTRANSFERASE"/>
    <property type="match status" value="1"/>
</dbReference>
<evidence type="ECO:0000256" key="2">
    <source>
        <dbReference type="ARBA" id="ARBA00022676"/>
    </source>
</evidence>
<dbReference type="PANTHER" id="PTHR12526:SF510">
    <property type="entry name" value="D-INOSITOL 3-PHOSPHATE GLYCOSYLTRANSFERASE"/>
    <property type="match status" value="1"/>
</dbReference>
<accession>A0A6M4PK46</accession>
<reference evidence="4 5" key="1">
    <citation type="submission" date="2020-05" db="EMBL/GenBank/DDBJ databases">
        <authorList>
            <person name="Li K."/>
        </authorList>
    </citation>
    <scope>NUCLEOTIDE SEQUENCE [LARGE SCALE GENOMIC DNA]</scope>
    <source>
        <strain evidence="5">jing01</strain>
    </source>
</reference>
<dbReference type="KEGG" id="sarg:HKX69_16480"/>
<dbReference type="RefSeq" id="WP_171154402.1">
    <property type="nucleotide sequence ID" value="NZ_CP053189.1"/>
</dbReference>
<sequence length="353" mass="38970">MPTALFAWRRTPPPFLIGGAEVTQQLLAEELAAAGWRTVYLGSHQAPWDQTPQIAQVRTFLDQHDTAYEESQEELRYRWKGVDCIAVPQQKIMSALRRILARARPDVVFTSQEGAADIAAQTRPTALVAGILHSVSKTGLDVLAGRPHHGLAVSQFVLRRAPRTDGTQLSVLYPPFTLPEPGQRRRERTRAVLMVNPIPAKGADLLHQLIRGMPEQRFTLVEGWWNTAEEFADYPNVTYVPRVYDMSPLYRSHRLLLVPSAVEDAFPRVIIEAALHGTPSIGTDRGGIPEALGNTGIVISAEAGAEEWVEALRAADHHALGEAARQRATAFTRPRLLDLERLGIYPAANAPST</sequence>
<keyword evidence="3" id="KW-0808">Transferase</keyword>
<evidence type="ECO:0000256" key="1">
    <source>
        <dbReference type="ARBA" id="ARBA00021292"/>
    </source>
</evidence>
<dbReference type="SUPFAM" id="SSF53756">
    <property type="entry name" value="UDP-Glycosyltransferase/glycogen phosphorylase"/>
    <property type="match status" value="1"/>
</dbReference>
<keyword evidence="2" id="KW-0328">Glycosyltransferase</keyword>
<protein>
    <recommendedName>
        <fullName evidence="1">D-inositol 3-phosphate glycosyltransferase</fullName>
    </recommendedName>
</protein>
<organism evidence="4 5">
    <name type="scientific">Streptomyces argyrophylli</name>
    <dbReference type="NCBI Taxonomy" id="2726118"/>
    <lineage>
        <taxon>Bacteria</taxon>
        <taxon>Bacillati</taxon>
        <taxon>Actinomycetota</taxon>
        <taxon>Actinomycetes</taxon>
        <taxon>Kitasatosporales</taxon>
        <taxon>Streptomycetaceae</taxon>
        <taxon>Streptomyces</taxon>
    </lineage>
</organism>
<keyword evidence="5" id="KW-1185">Reference proteome</keyword>
<dbReference type="AlphaFoldDB" id="A0A6M4PK46"/>
<dbReference type="EMBL" id="CP053189">
    <property type="protein sequence ID" value="QJS10897.1"/>
    <property type="molecule type" value="Genomic_DNA"/>
</dbReference>
<name>A0A6M4PK46_9ACTN</name>
<dbReference type="Proteomes" id="UP000502641">
    <property type="component" value="Chromosome"/>
</dbReference>
<proteinExistence type="predicted"/>
<dbReference type="GO" id="GO:0016757">
    <property type="term" value="F:glycosyltransferase activity"/>
    <property type="evidence" value="ECO:0007669"/>
    <property type="project" value="UniProtKB-KW"/>
</dbReference>
<evidence type="ECO:0000256" key="3">
    <source>
        <dbReference type="ARBA" id="ARBA00022679"/>
    </source>
</evidence>
<dbReference type="Gene3D" id="3.40.50.2000">
    <property type="entry name" value="Glycogen Phosphorylase B"/>
    <property type="match status" value="2"/>
</dbReference>
<gene>
    <name evidence="4" type="ORF">HKX69_16480</name>
</gene>